<evidence type="ECO:0000256" key="1">
    <source>
        <dbReference type="ARBA" id="ARBA00004514"/>
    </source>
</evidence>
<evidence type="ECO:0000256" key="3">
    <source>
        <dbReference type="ARBA" id="ARBA00022490"/>
    </source>
</evidence>
<evidence type="ECO:0000256" key="4">
    <source>
        <dbReference type="ARBA" id="ARBA00022540"/>
    </source>
</evidence>
<reference evidence="11 12" key="1">
    <citation type="submission" date="2013-03" db="EMBL/GenBank/DDBJ databases">
        <title>The Genome Sequence of Capronia epimyces CBS 606.96.</title>
        <authorList>
            <consortium name="The Broad Institute Genomics Platform"/>
            <person name="Cuomo C."/>
            <person name="de Hoog S."/>
            <person name="Gorbushina A."/>
            <person name="Walker B."/>
            <person name="Young S.K."/>
            <person name="Zeng Q."/>
            <person name="Gargeya S."/>
            <person name="Fitzgerald M."/>
            <person name="Haas B."/>
            <person name="Abouelleil A."/>
            <person name="Allen A.W."/>
            <person name="Alvarado L."/>
            <person name="Arachchi H.M."/>
            <person name="Berlin A.M."/>
            <person name="Chapman S.B."/>
            <person name="Gainer-Dewar J."/>
            <person name="Goldberg J."/>
            <person name="Griggs A."/>
            <person name="Gujja S."/>
            <person name="Hansen M."/>
            <person name="Howarth C."/>
            <person name="Imamovic A."/>
            <person name="Ireland A."/>
            <person name="Larimer J."/>
            <person name="McCowan C."/>
            <person name="Murphy C."/>
            <person name="Pearson M."/>
            <person name="Poon T.W."/>
            <person name="Priest M."/>
            <person name="Roberts A."/>
            <person name="Saif S."/>
            <person name="Shea T."/>
            <person name="Sisk P."/>
            <person name="Sykes S."/>
            <person name="Wortman J."/>
            <person name="Nusbaum C."/>
            <person name="Birren B."/>
        </authorList>
    </citation>
    <scope>NUCLEOTIDE SEQUENCE [LARGE SCALE GENOMIC DNA]</scope>
    <source>
        <strain evidence="11 12">CBS 606.96</strain>
    </source>
</reference>
<keyword evidence="12" id="KW-1185">Reference proteome</keyword>
<comment type="similarity">
    <text evidence="2 9">Belongs to the eIF-2B alpha/beta/delta subunits family.</text>
</comment>
<evidence type="ECO:0000256" key="5">
    <source>
        <dbReference type="ARBA" id="ARBA00022917"/>
    </source>
</evidence>
<dbReference type="Gene3D" id="3.40.50.10470">
    <property type="entry name" value="Translation initiation factor eif-2b, domain 2"/>
    <property type="match status" value="1"/>
</dbReference>
<dbReference type="GO" id="GO:0005829">
    <property type="term" value="C:cytosol"/>
    <property type="evidence" value="ECO:0007669"/>
    <property type="project" value="UniProtKB-SubCell"/>
</dbReference>
<dbReference type="GO" id="GO:0003743">
    <property type="term" value="F:translation initiation factor activity"/>
    <property type="evidence" value="ECO:0007669"/>
    <property type="project" value="UniProtKB-KW"/>
</dbReference>
<dbReference type="HOGENOM" id="CLU_016218_4_3_1"/>
<comment type="subunit">
    <text evidence="8">Component of the translation initiation factor 2B (eIF2B) complex which is a heterodecamer of two sets of five different subunits: alpha, beta, gamma, delta and epsilon. Subunits alpha, beta and delta comprise a regulatory subcomplex and subunits epsilon and gamma comprise a catalytic subcomplex. Within the complex, the hexameric regulatory complex resides at the center, with the two heterodimeric catalytic subcomplexes bound on opposite sides.</text>
</comment>
<comment type="caution">
    <text evidence="11">The sequence shown here is derived from an EMBL/GenBank/DDBJ whole genome shotgun (WGS) entry which is preliminary data.</text>
</comment>
<evidence type="ECO:0000256" key="7">
    <source>
        <dbReference type="ARBA" id="ARBA00044228"/>
    </source>
</evidence>
<dbReference type="STRING" id="1182542.W9XSQ2"/>
<dbReference type="PANTHER" id="PTHR45859">
    <property type="entry name" value="TRANSLATION INITIATION FACTOR EIF-2B SUBUNIT BETA"/>
    <property type="match status" value="1"/>
</dbReference>
<evidence type="ECO:0000256" key="10">
    <source>
        <dbReference type="SAM" id="MobiDB-lite"/>
    </source>
</evidence>
<dbReference type="eggNOG" id="KOG1465">
    <property type="taxonomic scope" value="Eukaryota"/>
</dbReference>
<dbReference type="AlphaFoldDB" id="W9XSQ2"/>
<gene>
    <name evidence="11" type="ORF">A1O3_08297</name>
</gene>
<dbReference type="Pfam" id="PF01008">
    <property type="entry name" value="IF-2B"/>
    <property type="match status" value="2"/>
</dbReference>
<dbReference type="OrthoDB" id="269919at2759"/>
<evidence type="ECO:0000313" key="11">
    <source>
        <dbReference type="EMBL" id="EXJ80011.1"/>
    </source>
</evidence>
<dbReference type="RefSeq" id="XP_007736585.1">
    <property type="nucleotide sequence ID" value="XM_007738395.1"/>
</dbReference>
<dbReference type="InterPro" id="IPR042529">
    <property type="entry name" value="IF_2B-like_C"/>
</dbReference>
<feature type="region of interest" description="Disordered" evidence="10">
    <location>
        <begin position="107"/>
        <end position="184"/>
    </location>
</feature>
<proteinExistence type="inferred from homology"/>
<dbReference type="GO" id="GO:0005851">
    <property type="term" value="C:eukaryotic translation initiation factor 2B complex"/>
    <property type="evidence" value="ECO:0007669"/>
    <property type="project" value="TreeGrafter"/>
</dbReference>
<comment type="subcellular location">
    <subcellularLocation>
        <location evidence="1">Cytoplasm</location>
        <location evidence="1">Cytosol</location>
    </subcellularLocation>
</comment>
<name>W9XSQ2_9EURO</name>
<dbReference type="InterPro" id="IPR051855">
    <property type="entry name" value="eIF2B_beta_subunit"/>
</dbReference>
<dbReference type="Proteomes" id="UP000019478">
    <property type="component" value="Unassembled WGS sequence"/>
</dbReference>
<accession>W9XSQ2</accession>
<keyword evidence="3" id="KW-0963">Cytoplasm</keyword>
<organism evidence="11 12">
    <name type="scientific">Capronia epimyces CBS 606.96</name>
    <dbReference type="NCBI Taxonomy" id="1182542"/>
    <lineage>
        <taxon>Eukaryota</taxon>
        <taxon>Fungi</taxon>
        <taxon>Dikarya</taxon>
        <taxon>Ascomycota</taxon>
        <taxon>Pezizomycotina</taxon>
        <taxon>Eurotiomycetes</taxon>
        <taxon>Chaetothyriomycetidae</taxon>
        <taxon>Chaetothyriales</taxon>
        <taxon>Herpotrichiellaceae</taxon>
        <taxon>Capronia</taxon>
    </lineage>
</organism>
<protein>
    <recommendedName>
        <fullName evidence="6">Translation initiation factor eIF2B subunit beta</fullName>
    </recommendedName>
    <alternativeName>
        <fullName evidence="7">eIF2B GDP-GTP exchange factor subunit beta</fullName>
    </alternativeName>
</protein>
<keyword evidence="5" id="KW-0648">Protein biosynthesis</keyword>
<dbReference type="InterPro" id="IPR000649">
    <property type="entry name" value="IF-2B-related"/>
</dbReference>
<evidence type="ECO:0000313" key="12">
    <source>
        <dbReference type="Proteomes" id="UP000019478"/>
    </source>
</evidence>
<evidence type="ECO:0000256" key="8">
    <source>
        <dbReference type="ARBA" id="ARBA00046432"/>
    </source>
</evidence>
<dbReference type="GO" id="GO:0005085">
    <property type="term" value="F:guanyl-nucleotide exchange factor activity"/>
    <property type="evidence" value="ECO:0007669"/>
    <property type="project" value="TreeGrafter"/>
</dbReference>
<keyword evidence="4" id="KW-0396">Initiation factor</keyword>
<evidence type="ECO:0000256" key="2">
    <source>
        <dbReference type="ARBA" id="ARBA00007251"/>
    </source>
</evidence>
<evidence type="ECO:0000256" key="6">
    <source>
        <dbReference type="ARBA" id="ARBA00044122"/>
    </source>
</evidence>
<dbReference type="GeneID" id="19172385"/>
<dbReference type="EMBL" id="AMGY01000007">
    <property type="protein sequence ID" value="EXJ80011.1"/>
    <property type="molecule type" value="Genomic_DNA"/>
</dbReference>
<dbReference type="InterPro" id="IPR037171">
    <property type="entry name" value="NagB/RpiA_transferase-like"/>
</dbReference>
<feature type="compositionally biased region" description="Polar residues" evidence="10">
    <location>
        <begin position="138"/>
        <end position="164"/>
    </location>
</feature>
<dbReference type="PANTHER" id="PTHR45859:SF1">
    <property type="entry name" value="TRANSLATION INITIATION FACTOR EIF-2B SUBUNIT BETA"/>
    <property type="match status" value="1"/>
</dbReference>
<evidence type="ECO:0000256" key="9">
    <source>
        <dbReference type="RuleBase" id="RU003814"/>
    </source>
</evidence>
<sequence length="470" mass="50553">MAPTMPSLTPGFTTFQRVLSTESLDSSTTFLVSLLKRRQIKGSKRCAVATTLLLLRTVELTKQADSDRLIQRVSEVGKKLIEAAPHEPAVGNIVRRVLGIIRDEDEDDLVGTRTGEDGSPTSETGSDSIAALELAQSRAGSHSIPSSLSTRTAAKASPSPQRGTTRPPLMSSHTGVPGGARPVTSMFSIISHPTMRAPGVDSPTHRSGTATPQMTASGILSNLRPEVIKGIKEIIDEINAADDEISAAALEQIHPQETIVTYSSSLTVQRFLLKAASKRKFTVIHAEAYPNNHLKTHALLTGTHDTAEDEDNLPNDSFSKPLTSAGISVVMIPDSAVFAVMSRATKVVLDAHAVLTDGSLVAVSGSKAVIKAARFHRVPVLVVAPTYKLSPAYPYEPHELIEYGDAGKVLPFQDRELCTGVETGVRNPLYDFIEAGHVDLFVTNQVPAVVSAGYLYRVVREQYHDEDLQI</sequence>
<dbReference type="SUPFAM" id="SSF100950">
    <property type="entry name" value="NagB/RpiA/CoA transferase-like"/>
    <property type="match status" value="1"/>
</dbReference>